<comment type="caution">
    <text evidence="1">The sequence shown here is derived from an EMBL/GenBank/DDBJ whole genome shotgun (WGS) entry which is preliminary data.</text>
</comment>
<dbReference type="EMBL" id="CAJHNJ030000115">
    <property type="protein sequence ID" value="CAG9135834.1"/>
    <property type="molecule type" value="Genomic_DNA"/>
</dbReference>
<keyword evidence="2" id="KW-1185">Reference proteome</keyword>
<dbReference type="Proteomes" id="UP000653454">
    <property type="component" value="Unassembled WGS sequence"/>
</dbReference>
<gene>
    <name evidence="1" type="ORF">PLXY2_LOCUS14079</name>
</gene>
<evidence type="ECO:0000313" key="2">
    <source>
        <dbReference type="Proteomes" id="UP000653454"/>
    </source>
</evidence>
<evidence type="ECO:0000313" key="1">
    <source>
        <dbReference type="EMBL" id="CAG9135834.1"/>
    </source>
</evidence>
<feature type="non-terminal residue" evidence="1">
    <location>
        <position position="1"/>
    </location>
</feature>
<protein>
    <submittedName>
        <fullName evidence="1">(diamondback moth) hypothetical protein</fullName>
    </submittedName>
</protein>
<accession>A0A8S4G7H8</accession>
<organism evidence="1 2">
    <name type="scientific">Plutella xylostella</name>
    <name type="common">Diamondback moth</name>
    <name type="synonym">Plutella maculipennis</name>
    <dbReference type="NCBI Taxonomy" id="51655"/>
    <lineage>
        <taxon>Eukaryota</taxon>
        <taxon>Metazoa</taxon>
        <taxon>Ecdysozoa</taxon>
        <taxon>Arthropoda</taxon>
        <taxon>Hexapoda</taxon>
        <taxon>Insecta</taxon>
        <taxon>Pterygota</taxon>
        <taxon>Neoptera</taxon>
        <taxon>Endopterygota</taxon>
        <taxon>Lepidoptera</taxon>
        <taxon>Glossata</taxon>
        <taxon>Ditrysia</taxon>
        <taxon>Yponomeutoidea</taxon>
        <taxon>Plutellidae</taxon>
        <taxon>Plutella</taxon>
    </lineage>
</organism>
<reference evidence="1" key="1">
    <citation type="submission" date="2020-11" db="EMBL/GenBank/DDBJ databases">
        <authorList>
            <person name="Whiteford S."/>
        </authorList>
    </citation>
    <scope>NUCLEOTIDE SEQUENCE</scope>
</reference>
<dbReference type="AlphaFoldDB" id="A0A8S4G7H8"/>
<sequence length="79" mass="8946">QINGFIEHCLHTLIISFHISLPSSSLKVGPLPRSGTPQPALPLTSFNWSDQSLIHELNLLIEKKHVIHLLSNTKNWHLH</sequence>
<proteinExistence type="predicted"/>
<name>A0A8S4G7H8_PLUXY</name>